<dbReference type="EMBL" id="JAZDWU010000009">
    <property type="protein sequence ID" value="KAK9990854.1"/>
    <property type="molecule type" value="Genomic_DNA"/>
</dbReference>
<proteinExistence type="predicted"/>
<dbReference type="AlphaFoldDB" id="A0AAW2C190"/>
<protein>
    <submittedName>
        <fullName evidence="2">Uncharacterized protein</fullName>
    </submittedName>
</protein>
<reference evidence="2 3" key="1">
    <citation type="submission" date="2024-01" db="EMBL/GenBank/DDBJ databases">
        <title>A telomere-to-telomere, gap-free genome of sweet tea (Lithocarpus litseifolius).</title>
        <authorList>
            <person name="Zhou J."/>
        </authorList>
    </citation>
    <scope>NUCLEOTIDE SEQUENCE [LARGE SCALE GENOMIC DNA]</scope>
    <source>
        <strain evidence="2">Zhou-2022a</strain>
        <tissue evidence="2">Leaf</tissue>
    </source>
</reference>
<keyword evidence="3" id="KW-1185">Reference proteome</keyword>
<feature type="compositionally biased region" description="Acidic residues" evidence="1">
    <location>
        <begin position="68"/>
        <end position="83"/>
    </location>
</feature>
<name>A0AAW2C190_9ROSI</name>
<evidence type="ECO:0000313" key="2">
    <source>
        <dbReference type="EMBL" id="KAK9990854.1"/>
    </source>
</evidence>
<sequence>MISTATPPFSLGYKLTDDDLLEIEVKKMARAKAKAKGLLCSSEPPKALYSNIERKHALKSSYEVRTSDEDEEGGAASSDDDEGSDAKSDSSSDSSSSDIGHGDDDSSSNSESNNSEDYDSQYKGNDWGKPLNDRKYEDDALYYEEYDDDVTIVMKILKMMMKPTGRVTLIVTNTGCLRILTLENAEGDKEKMERSELEHLPQHTHLSNKRKQDLFGEWMDSIEHLDAFVTDKPTDMEIDDEATDYVNEDP</sequence>
<evidence type="ECO:0000313" key="3">
    <source>
        <dbReference type="Proteomes" id="UP001459277"/>
    </source>
</evidence>
<dbReference type="Proteomes" id="UP001459277">
    <property type="component" value="Unassembled WGS sequence"/>
</dbReference>
<gene>
    <name evidence="2" type="ORF">SO802_025839</name>
</gene>
<accession>A0AAW2C190</accession>
<organism evidence="2 3">
    <name type="scientific">Lithocarpus litseifolius</name>
    <dbReference type="NCBI Taxonomy" id="425828"/>
    <lineage>
        <taxon>Eukaryota</taxon>
        <taxon>Viridiplantae</taxon>
        <taxon>Streptophyta</taxon>
        <taxon>Embryophyta</taxon>
        <taxon>Tracheophyta</taxon>
        <taxon>Spermatophyta</taxon>
        <taxon>Magnoliopsida</taxon>
        <taxon>eudicotyledons</taxon>
        <taxon>Gunneridae</taxon>
        <taxon>Pentapetalae</taxon>
        <taxon>rosids</taxon>
        <taxon>fabids</taxon>
        <taxon>Fagales</taxon>
        <taxon>Fagaceae</taxon>
        <taxon>Lithocarpus</taxon>
    </lineage>
</organism>
<comment type="caution">
    <text evidence="2">The sequence shown here is derived from an EMBL/GenBank/DDBJ whole genome shotgun (WGS) entry which is preliminary data.</text>
</comment>
<evidence type="ECO:0000256" key="1">
    <source>
        <dbReference type="SAM" id="MobiDB-lite"/>
    </source>
</evidence>
<feature type="region of interest" description="Disordered" evidence="1">
    <location>
        <begin position="34"/>
        <end position="130"/>
    </location>
</feature>